<sequence>MGILSRSNEPHRRTACYTLCSTTCLKLSLHSHTELGFFLHVCSSIAAAAAIASVAGSRLSRCQYYEIITSPEALRRRPLARLATWNLCYYSIPHIILPAAVACRNPATYHELPACHRPLLP</sequence>
<evidence type="ECO:0000313" key="3">
    <source>
        <dbReference type="Proteomes" id="UP000800040"/>
    </source>
</evidence>
<name>A0A6A5KEW1_9PLEO</name>
<accession>A0A6A5KEW1</accession>
<dbReference type="EMBL" id="ML975309">
    <property type="protein sequence ID" value="KAF1834007.1"/>
    <property type="molecule type" value="Genomic_DNA"/>
</dbReference>
<keyword evidence="1" id="KW-0812">Transmembrane</keyword>
<dbReference type="Proteomes" id="UP000800040">
    <property type="component" value="Unassembled WGS sequence"/>
</dbReference>
<organism evidence="2 3">
    <name type="scientific">Decorospora gaudefroyi</name>
    <dbReference type="NCBI Taxonomy" id="184978"/>
    <lineage>
        <taxon>Eukaryota</taxon>
        <taxon>Fungi</taxon>
        <taxon>Dikarya</taxon>
        <taxon>Ascomycota</taxon>
        <taxon>Pezizomycotina</taxon>
        <taxon>Dothideomycetes</taxon>
        <taxon>Pleosporomycetidae</taxon>
        <taxon>Pleosporales</taxon>
        <taxon>Pleosporineae</taxon>
        <taxon>Pleosporaceae</taxon>
        <taxon>Decorospora</taxon>
    </lineage>
</organism>
<keyword evidence="1" id="KW-0472">Membrane</keyword>
<keyword evidence="1" id="KW-1133">Transmembrane helix</keyword>
<evidence type="ECO:0000256" key="1">
    <source>
        <dbReference type="SAM" id="Phobius"/>
    </source>
</evidence>
<gene>
    <name evidence="2" type="ORF">BDW02DRAFT_355797</name>
</gene>
<evidence type="ECO:0000313" key="2">
    <source>
        <dbReference type="EMBL" id="KAF1834007.1"/>
    </source>
</evidence>
<feature type="transmembrane region" description="Helical" evidence="1">
    <location>
        <begin position="35"/>
        <end position="55"/>
    </location>
</feature>
<proteinExistence type="predicted"/>
<reference evidence="2" key="1">
    <citation type="submission" date="2020-01" db="EMBL/GenBank/DDBJ databases">
        <authorList>
            <consortium name="DOE Joint Genome Institute"/>
            <person name="Haridas S."/>
            <person name="Albert R."/>
            <person name="Binder M."/>
            <person name="Bloem J."/>
            <person name="Labutti K."/>
            <person name="Salamov A."/>
            <person name="Andreopoulos B."/>
            <person name="Baker S.E."/>
            <person name="Barry K."/>
            <person name="Bills G."/>
            <person name="Bluhm B.H."/>
            <person name="Cannon C."/>
            <person name="Castanera R."/>
            <person name="Culley D.E."/>
            <person name="Daum C."/>
            <person name="Ezra D."/>
            <person name="Gonzalez J.B."/>
            <person name="Henrissat B."/>
            <person name="Kuo A."/>
            <person name="Liang C."/>
            <person name="Lipzen A."/>
            <person name="Lutzoni F."/>
            <person name="Magnuson J."/>
            <person name="Mondo S."/>
            <person name="Nolan M."/>
            <person name="Ohm R."/>
            <person name="Pangilinan J."/>
            <person name="Park H.-J."/>
            <person name="Ramirez L."/>
            <person name="Alfaro M."/>
            <person name="Sun H."/>
            <person name="Tritt A."/>
            <person name="Yoshinaga Y."/>
            <person name="Zwiers L.-H."/>
            <person name="Turgeon B.G."/>
            <person name="Goodwin S.B."/>
            <person name="Spatafora J.W."/>
            <person name="Crous P.W."/>
            <person name="Grigoriev I.V."/>
        </authorList>
    </citation>
    <scope>NUCLEOTIDE SEQUENCE</scope>
    <source>
        <strain evidence="2">P77</strain>
    </source>
</reference>
<protein>
    <submittedName>
        <fullName evidence="2">Uncharacterized protein</fullName>
    </submittedName>
</protein>
<keyword evidence="3" id="KW-1185">Reference proteome</keyword>
<dbReference type="AlphaFoldDB" id="A0A6A5KEW1"/>